<evidence type="ECO:0000313" key="3">
    <source>
        <dbReference type="Proteomes" id="UP000426265"/>
    </source>
</evidence>
<sequence length="128" mass="13561">MQICEDMGYSSVPISGATLPQSSPTIAITEAGESSGQHRSSLPHQQVPMATDLAQPSITQDIPMIVADRSSKRKVSDTDFPDRAIPSKPKIVQATHGEGSVTVRKTTQEAALTLAKGEVATPKPPELK</sequence>
<dbReference type="EMBL" id="CACRSJ010000110">
    <property type="protein sequence ID" value="VYS68566.1"/>
    <property type="molecule type" value="Genomic_DNA"/>
</dbReference>
<organism evidence="2 3">
    <name type="scientific">Arabidopsis thaliana</name>
    <name type="common">Mouse-ear cress</name>
    <dbReference type="NCBI Taxonomy" id="3702"/>
    <lineage>
        <taxon>Eukaryota</taxon>
        <taxon>Viridiplantae</taxon>
        <taxon>Streptophyta</taxon>
        <taxon>Embryophyta</taxon>
        <taxon>Tracheophyta</taxon>
        <taxon>Spermatophyta</taxon>
        <taxon>Magnoliopsida</taxon>
        <taxon>eudicotyledons</taxon>
        <taxon>Gunneridae</taxon>
        <taxon>Pentapetalae</taxon>
        <taxon>rosids</taxon>
        <taxon>malvids</taxon>
        <taxon>Brassicales</taxon>
        <taxon>Brassicaceae</taxon>
        <taxon>Camelineae</taxon>
        <taxon>Arabidopsis</taxon>
    </lineage>
</organism>
<evidence type="ECO:0000313" key="2">
    <source>
        <dbReference type="EMBL" id="VYS68566.1"/>
    </source>
</evidence>
<feature type="region of interest" description="Disordered" evidence="1">
    <location>
        <begin position="1"/>
        <end position="21"/>
    </location>
</feature>
<dbReference type="AlphaFoldDB" id="A0A654G6C0"/>
<dbReference type="Proteomes" id="UP000426265">
    <property type="component" value="Unassembled WGS sequence"/>
</dbReference>
<reference evidence="2 3" key="1">
    <citation type="submission" date="2019-11" db="EMBL/GenBank/DDBJ databases">
        <authorList>
            <person name="Jiao W.-B."/>
            <person name="Schneeberger K."/>
        </authorList>
    </citation>
    <scope>NUCLEOTIDE SEQUENCE [LARGE SCALE GENOMIC DNA]</scope>
    <source>
        <strain evidence="3">cv. An-1</strain>
    </source>
</reference>
<gene>
    <name evidence="2" type="ORF">AN1_LOCUS23954</name>
</gene>
<name>A0A654G6C0_ARATH</name>
<evidence type="ECO:0000256" key="1">
    <source>
        <dbReference type="SAM" id="MobiDB-lite"/>
    </source>
</evidence>
<proteinExistence type="predicted"/>
<protein>
    <submittedName>
        <fullName evidence="2">Uncharacterized protein</fullName>
    </submittedName>
</protein>
<accession>A0A654G6C0</accession>